<keyword evidence="3" id="KW-1185">Reference proteome</keyword>
<protein>
    <recommendedName>
        <fullName evidence="4">DUF4034 domain-containing protein</fullName>
    </recommendedName>
</protein>
<dbReference type="EMBL" id="JAJEWP010000001">
    <property type="protein sequence ID" value="MCC2615209.1"/>
    <property type="molecule type" value="Genomic_DNA"/>
</dbReference>
<feature type="signal peptide" evidence="1">
    <location>
        <begin position="1"/>
        <end position="20"/>
    </location>
</feature>
<sequence>MFKHRCVGIAAALLSLSVSAQPANGPEPAELFLDAEAFVQAQLYPAMIQVWGGDRRAWNQLLHVHACGVESPQERLALSYEAGRGQFERAIRDMAAELQMFDGEQAQAALSDVAQLAYRLFSASYAHGYARQVKLLNDLDDGIQEELCGDKVTHASEQWVLYSDAIEWQTVSTPTPEPLQRVNIHALLGAQAFEQLMSEQQARFDALVYSHAYQNTEAYDSLFFSVNGFDNVVRYQQQLDRLRGQSSVADEPPPHTDFAYLLLTSGYHWGTLSVLAMLEEEYPRLSEKARLAASELVSQVTASLPKQDDQSG</sequence>
<comment type="caution">
    <text evidence="2">The sequence shown here is derived from an EMBL/GenBank/DDBJ whole genome shotgun (WGS) entry which is preliminary data.</text>
</comment>
<proteinExistence type="predicted"/>
<dbReference type="Proteomes" id="UP001520878">
    <property type="component" value="Unassembled WGS sequence"/>
</dbReference>
<name>A0ABS8G3P4_9ALTE</name>
<organism evidence="2 3">
    <name type="scientific">Fluctibacter halophilus</name>
    <dbReference type="NCBI Taxonomy" id="226011"/>
    <lineage>
        <taxon>Bacteria</taxon>
        <taxon>Pseudomonadati</taxon>
        <taxon>Pseudomonadota</taxon>
        <taxon>Gammaproteobacteria</taxon>
        <taxon>Alteromonadales</taxon>
        <taxon>Alteromonadaceae</taxon>
        <taxon>Fluctibacter</taxon>
    </lineage>
</organism>
<reference evidence="2 3" key="1">
    <citation type="submission" date="2021-10" db="EMBL/GenBank/DDBJ databases">
        <title>Draft genome of Aestuariibacter halophilus JC2043.</title>
        <authorList>
            <person name="Emsley S.A."/>
            <person name="Pfannmuller K.M."/>
            <person name="Ushijima B."/>
            <person name="Saw J.H."/>
            <person name="Videau P."/>
        </authorList>
    </citation>
    <scope>NUCLEOTIDE SEQUENCE [LARGE SCALE GENOMIC DNA]</scope>
    <source>
        <strain evidence="2 3">JC2043</strain>
    </source>
</reference>
<feature type="chain" id="PRO_5047017018" description="DUF4034 domain-containing protein" evidence="1">
    <location>
        <begin position="21"/>
        <end position="312"/>
    </location>
</feature>
<keyword evidence="1" id="KW-0732">Signal</keyword>
<evidence type="ECO:0000256" key="1">
    <source>
        <dbReference type="SAM" id="SignalP"/>
    </source>
</evidence>
<evidence type="ECO:0000313" key="2">
    <source>
        <dbReference type="EMBL" id="MCC2615209.1"/>
    </source>
</evidence>
<gene>
    <name evidence="2" type="ORF">LJ739_02995</name>
</gene>
<accession>A0ABS8G3P4</accession>
<evidence type="ECO:0000313" key="3">
    <source>
        <dbReference type="Proteomes" id="UP001520878"/>
    </source>
</evidence>
<dbReference type="RefSeq" id="WP_229157117.1">
    <property type="nucleotide sequence ID" value="NZ_JAJEWP010000001.1"/>
</dbReference>
<evidence type="ECO:0008006" key="4">
    <source>
        <dbReference type="Google" id="ProtNLM"/>
    </source>
</evidence>